<gene>
    <name evidence="2" type="ORF">BRAFLDRAFT_69404</name>
</gene>
<organism>
    <name type="scientific">Branchiostoma floridae</name>
    <name type="common">Florida lancelet</name>
    <name type="synonym">Amphioxus</name>
    <dbReference type="NCBI Taxonomy" id="7739"/>
    <lineage>
        <taxon>Eukaryota</taxon>
        <taxon>Metazoa</taxon>
        <taxon>Chordata</taxon>
        <taxon>Cephalochordata</taxon>
        <taxon>Leptocardii</taxon>
        <taxon>Amphioxiformes</taxon>
        <taxon>Branchiostomatidae</taxon>
        <taxon>Branchiostoma</taxon>
    </lineage>
</organism>
<dbReference type="InParanoid" id="C3ZKF5"/>
<dbReference type="EMBL" id="GG666636">
    <property type="protein sequence ID" value="EEN47054.1"/>
    <property type="molecule type" value="Genomic_DNA"/>
</dbReference>
<feature type="region of interest" description="Disordered" evidence="1">
    <location>
        <begin position="1"/>
        <end position="103"/>
    </location>
</feature>
<sequence>MPQPQGGRSPPSTERAISPGYRQGDRPQLPAGRSPPTTSRAINYPKYSQGDQLPQVLTGRSTTPSTHRAIAPNYRQGDHPRLPTGRSPRTTGRAIAPKYPSLL</sequence>
<evidence type="ECO:0000256" key="1">
    <source>
        <dbReference type="SAM" id="MobiDB-lite"/>
    </source>
</evidence>
<accession>C3ZKF5</accession>
<name>C3ZKF5_BRAFL</name>
<proteinExistence type="predicted"/>
<reference evidence="2" key="1">
    <citation type="journal article" date="2008" name="Nature">
        <title>The amphioxus genome and the evolution of the chordate karyotype.</title>
        <authorList>
            <consortium name="US DOE Joint Genome Institute (JGI-PGF)"/>
            <person name="Putnam N.H."/>
            <person name="Butts T."/>
            <person name="Ferrier D.E.K."/>
            <person name="Furlong R.F."/>
            <person name="Hellsten U."/>
            <person name="Kawashima T."/>
            <person name="Robinson-Rechavi M."/>
            <person name="Shoguchi E."/>
            <person name="Terry A."/>
            <person name="Yu J.-K."/>
            <person name="Benito-Gutierrez E.L."/>
            <person name="Dubchak I."/>
            <person name="Garcia-Fernandez J."/>
            <person name="Gibson-Brown J.J."/>
            <person name="Grigoriev I.V."/>
            <person name="Horton A.C."/>
            <person name="de Jong P.J."/>
            <person name="Jurka J."/>
            <person name="Kapitonov V.V."/>
            <person name="Kohara Y."/>
            <person name="Kuroki Y."/>
            <person name="Lindquist E."/>
            <person name="Lucas S."/>
            <person name="Osoegawa K."/>
            <person name="Pennacchio L.A."/>
            <person name="Salamov A.A."/>
            <person name="Satou Y."/>
            <person name="Sauka-Spengler T."/>
            <person name="Schmutz J."/>
            <person name="Shin-I T."/>
            <person name="Toyoda A."/>
            <person name="Bronner-Fraser M."/>
            <person name="Fujiyama A."/>
            <person name="Holland L.Z."/>
            <person name="Holland P.W.H."/>
            <person name="Satoh N."/>
            <person name="Rokhsar D.S."/>
        </authorList>
    </citation>
    <scope>NUCLEOTIDE SEQUENCE [LARGE SCALE GENOMIC DNA]</scope>
    <source>
        <strain evidence="2">S238N-H82</strain>
        <tissue evidence="2">Testes</tissue>
    </source>
</reference>
<dbReference type="AlphaFoldDB" id="C3ZKF5"/>
<evidence type="ECO:0000313" key="2">
    <source>
        <dbReference type="EMBL" id="EEN47054.1"/>
    </source>
</evidence>
<protein>
    <submittedName>
        <fullName evidence="2">Uncharacterized protein</fullName>
    </submittedName>
</protein>